<dbReference type="EMBL" id="LR828261">
    <property type="protein sequence ID" value="CAD0343518.1"/>
    <property type="molecule type" value="Genomic_DNA"/>
</dbReference>
<accession>A0A6V7DYX9</accession>
<sequence>MQTIAFMMPVTLLKRLMLLALFCSASVANAAASRGPENSTLHIGLRLLSGCELRTTPPRASCSRGTPMAIAQPARAAETPAITPAIGSTGQDASALAGPAPATAARITTIAF</sequence>
<protein>
    <recommendedName>
        <fullName evidence="5">Secreted protein</fullName>
    </recommendedName>
</protein>
<dbReference type="EMBL" id="LR828261">
    <property type="protein sequence ID" value="CAD0343526.1"/>
    <property type="molecule type" value="Genomic_DNA"/>
</dbReference>
<gene>
    <name evidence="2" type="ORF">CFBP2533_29290</name>
    <name evidence="3" type="ORF">E1J24_17380</name>
</gene>
<reference evidence="3" key="3">
    <citation type="journal article" date="2020" name="Syst. Appl. Microbiol.">
        <title>Clarifying the taxonomy of the causal agent of bacterial leaf spot of lettuce through a polyphasic approach reveals that Xanthomonas cynarae Trebaol et al. 2000 emend. Timilsina et al. 2019 is a later heterotypic synonym of Xanthomonas hortorum Vauterin et al. 1995.</title>
        <authorList>
            <person name="Moriniere L."/>
            <person name="Burlet A."/>
            <person name="Rosenthal E.R."/>
            <person name="Nesme X."/>
            <person name="Portier P."/>
            <person name="Bull C.T."/>
            <person name="Lavire C."/>
            <person name="Fischer-Le Saux M."/>
            <person name="Bertolla F."/>
        </authorList>
    </citation>
    <scope>NUCLEOTIDE SEQUENCE</scope>
    <source>
        <strain evidence="3">CFBP2533</strain>
    </source>
</reference>
<dbReference type="EMBL" id="SMDX01000025">
    <property type="protein sequence ID" value="NMI23567.1"/>
    <property type="molecule type" value="Genomic_DNA"/>
</dbReference>
<reference evidence="2" key="4">
    <citation type="submission" date="2020-07" db="EMBL/GenBank/DDBJ databases">
        <authorList>
            <person name="Pothier F. J."/>
        </authorList>
    </citation>
    <scope>NUCLEOTIDE SEQUENCE</scope>
    <source>
        <strain evidence="2">CFBP 2533</strain>
    </source>
</reference>
<evidence type="ECO:0000313" key="4">
    <source>
        <dbReference type="Proteomes" id="UP000548771"/>
    </source>
</evidence>
<feature type="signal peptide" evidence="1">
    <location>
        <begin position="1"/>
        <end position="30"/>
    </location>
</feature>
<evidence type="ECO:0008006" key="5">
    <source>
        <dbReference type="Google" id="ProtNLM"/>
    </source>
</evidence>
<organism evidence="2">
    <name type="scientific">Xanthomonas hortorum pv. pelargonii</name>
    <dbReference type="NCBI Taxonomy" id="453602"/>
    <lineage>
        <taxon>Bacteria</taxon>
        <taxon>Pseudomonadati</taxon>
        <taxon>Pseudomonadota</taxon>
        <taxon>Gammaproteobacteria</taxon>
        <taxon>Lysobacterales</taxon>
        <taxon>Lysobacteraceae</taxon>
        <taxon>Xanthomonas</taxon>
    </lineage>
</organism>
<evidence type="ECO:0000256" key="1">
    <source>
        <dbReference type="SAM" id="SignalP"/>
    </source>
</evidence>
<keyword evidence="1" id="KW-0732">Signal</keyword>
<evidence type="ECO:0000313" key="2">
    <source>
        <dbReference type="EMBL" id="CAD0343518.1"/>
    </source>
</evidence>
<name>A0A6V7DYX9_9XANT</name>
<reference evidence="4" key="2">
    <citation type="journal article" date="2020" name="Syst. Appl. Microbiol.">
        <title>Clarifying the taxonomy of the causal agent of bacterial leaf spot of lettuce through a polyphasic approach reveals that Xanthomonas cynarae Trebaol et al. 2000 emend. Timilsina et al. 2019 is a later heterotypic synonym of Xanthomonas hortorum Vauterin et al. 1995.</title>
        <authorList>
            <person name="Moriniere L."/>
            <person name="Burlet A."/>
            <person name="Rosenthal E.R."/>
            <person name="Nesme X."/>
            <person name="Portier P."/>
            <person name="Bull C.T."/>
            <person name="Lavire C."/>
            <person name="Fischer-Le Saux M."/>
            <person name="Bertolla F."/>
        </authorList>
    </citation>
    <scope>NUCLEOTIDE SEQUENCE [LARGE SCALE GENOMIC DNA]</scope>
    <source>
        <strain evidence="4">CFBP2533</strain>
    </source>
</reference>
<dbReference type="Proteomes" id="UP000548771">
    <property type="component" value="Unassembled WGS sequence"/>
</dbReference>
<dbReference type="AlphaFoldDB" id="A0A6V7DYX9"/>
<reference evidence="3" key="1">
    <citation type="submission" date="2019-03" db="EMBL/GenBank/DDBJ databases">
        <authorList>
            <person name="Moriniere L."/>
            <person name="Burlet A."/>
            <person name="Rosenthal E."/>
            <person name="Portier P."/>
            <person name="Lavire C."/>
            <person name="Nesme X."/>
            <person name="Bull C.T."/>
            <person name="Le Saux M."/>
            <person name="Bertolla F."/>
        </authorList>
    </citation>
    <scope>NUCLEOTIDE SEQUENCE</scope>
    <source>
        <strain evidence="3">CFBP2533</strain>
    </source>
</reference>
<evidence type="ECO:0000313" key="3">
    <source>
        <dbReference type="EMBL" id="NMI23567.1"/>
    </source>
</evidence>
<proteinExistence type="predicted"/>
<dbReference type="RefSeq" id="WP_168959383.1">
    <property type="nucleotide sequence ID" value="NZ_CP098604.1"/>
</dbReference>
<feature type="chain" id="PRO_5042750725" description="Secreted protein" evidence="1">
    <location>
        <begin position="31"/>
        <end position="112"/>
    </location>
</feature>